<feature type="region of interest" description="Disordered" evidence="10">
    <location>
        <begin position="387"/>
        <end position="421"/>
    </location>
</feature>
<proteinExistence type="inferred from homology"/>
<organism evidence="12 13">
    <name type="scientific">Mesorhabditis belari</name>
    <dbReference type="NCBI Taxonomy" id="2138241"/>
    <lineage>
        <taxon>Eukaryota</taxon>
        <taxon>Metazoa</taxon>
        <taxon>Ecdysozoa</taxon>
        <taxon>Nematoda</taxon>
        <taxon>Chromadorea</taxon>
        <taxon>Rhabditida</taxon>
        <taxon>Rhabditina</taxon>
        <taxon>Rhabditomorpha</taxon>
        <taxon>Rhabditoidea</taxon>
        <taxon>Rhabditidae</taxon>
        <taxon>Mesorhabditinae</taxon>
        <taxon>Mesorhabditis</taxon>
    </lineage>
</organism>
<feature type="coiled-coil region" evidence="9">
    <location>
        <begin position="806"/>
        <end position="889"/>
    </location>
</feature>
<dbReference type="SUPFAM" id="SSF52540">
    <property type="entry name" value="P-loop containing nucleoside triphosphate hydrolases"/>
    <property type="match status" value="1"/>
</dbReference>
<dbReference type="PANTHER" id="PTHR18937:SF172">
    <property type="entry name" value="STRUCTURAL MAINTENANCE OF CHROMOSOMES PROTEIN"/>
    <property type="match status" value="1"/>
</dbReference>
<feature type="coiled-coil region" evidence="9">
    <location>
        <begin position="916"/>
        <end position="1063"/>
    </location>
</feature>
<evidence type="ECO:0000256" key="4">
    <source>
        <dbReference type="ARBA" id="ARBA00022840"/>
    </source>
</evidence>
<dbReference type="InterPro" id="IPR003395">
    <property type="entry name" value="RecF/RecN/SMC_N"/>
</dbReference>
<name>A0AAF3J7W9_9BILA</name>
<feature type="domain" description="SMC hinge" evidence="11">
    <location>
        <begin position="648"/>
        <end position="764"/>
    </location>
</feature>
<dbReference type="InterPro" id="IPR024704">
    <property type="entry name" value="SMC"/>
</dbReference>
<keyword evidence="5 9" id="KW-0175">Coiled coil</keyword>
<evidence type="ECO:0000313" key="12">
    <source>
        <dbReference type="Proteomes" id="UP000887575"/>
    </source>
</evidence>
<protein>
    <recommendedName>
        <fullName evidence="8">Structural maintenance of chromosomes protein</fullName>
    </recommendedName>
</protein>
<dbReference type="GO" id="GO:0007076">
    <property type="term" value="P:mitotic chromosome condensation"/>
    <property type="evidence" value="ECO:0007669"/>
    <property type="project" value="TreeGrafter"/>
</dbReference>
<dbReference type="Pfam" id="PF02463">
    <property type="entry name" value="SMC_N"/>
    <property type="match status" value="1"/>
</dbReference>
<feature type="compositionally biased region" description="Basic and acidic residues" evidence="10">
    <location>
        <begin position="387"/>
        <end position="413"/>
    </location>
</feature>
<feature type="region of interest" description="Disordered" evidence="10">
    <location>
        <begin position="1447"/>
        <end position="1468"/>
    </location>
</feature>
<feature type="compositionally biased region" description="Basic and acidic residues" evidence="10">
    <location>
        <begin position="19"/>
        <end position="42"/>
    </location>
</feature>
<evidence type="ECO:0000313" key="13">
    <source>
        <dbReference type="WBParaSite" id="MBELARI_LOCUS21729"/>
    </source>
</evidence>
<keyword evidence="7 8" id="KW-0539">Nucleus</keyword>
<reference evidence="13" key="1">
    <citation type="submission" date="2024-02" db="UniProtKB">
        <authorList>
            <consortium name="WormBaseParasite"/>
        </authorList>
    </citation>
    <scope>IDENTIFICATION</scope>
</reference>
<keyword evidence="4" id="KW-0067">ATP-binding</keyword>
<evidence type="ECO:0000256" key="7">
    <source>
        <dbReference type="ARBA" id="ARBA00023242"/>
    </source>
</evidence>
<dbReference type="PIRSF" id="PIRSF005719">
    <property type="entry name" value="SMC"/>
    <property type="match status" value="1"/>
</dbReference>
<keyword evidence="6" id="KW-0226">DNA condensation</keyword>
<dbReference type="SUPFAM" id="SSF75553">
    <property type="entry name" value="Smc hinge domain"/>
    <property type="match status" value="1"/>
</dbReference>
<dbReference type="SMART" id="SM00968">
    <property type="entry name" value="SMC_hinge"/>
    <property type="match status" value="1"/>
</dbReference>
<dbReference type="Pfam" id="PF06470">
    <property type="entry name" value="SMC_hinge"/>
    <property type="match status" value="1"/>
</dbReference>
<feature type="coiled-coil region" evidence="9">
    <location>
        <begin position="301"/>
        <end position="328"/>
    </location>
</feature>
<sequence>MPPKRRGFSSSEEEEDEDLAPRRGKDKKTTGGAKAREKREVSVRNSPKKRRSEASALTADPLLEGTGKANDLSDDEEEMDWANLNEEELLNLQVPPLAEPCMSADGSGSRLMIKEIVTENFKSYYGRHTIGPFHTNYTAIIGPNGSGKSNVIDSLLFVFGFKASKIRSKKLSVLIHNSAGHDNLQSCTVEVHFQKIVEESKDKYALVPQSQFAISRTAFRDNSSKYFITSHDGHRKTVTFKEVADKLKEVGIDLKHNRFLILQGEVEQIAMMKPKADEKGNEGMLEYLEDIIGTSRFKGPLQLLEKKIEQINEKLTSQSRQLSLATKEKERLEGPVKEMIEIMKLENKIALYTDQLALKHRLACTRELKKLEEEDFVDVKNARDDVEAERKRVTEQQKEKKEQTKDLEKEHTKLQATSDQLATDINNLDQRDLKRKNDIKRLRSDVQKTKELLDKENKRIEEIEGIPEKSGKKIEQQREIIKEMHEQEKSAQERLDENQKEYAERTVDDREEKGKLEEAFGEANQKALDLRGEVEQLQVELKGMTERAAKSTKQFESARAQYDELERKLDEKKGELTAADVEFPDIERDLKEKRERAAELRKQEENMARQLSDLRGKIMDEQRKVNEVAGGSKLQQSLMAAKRSGKIPGIIGRLGDLGGIDEKYDIAASTSSGAFDSILVEDVESSQKCFELCRRENLGVINVIILEKIQNLHGMMNNMRQTPENLPRVFDLLKISDDRIRVAFYWAVRDTLVANDSEQAQRVAFGRQRHRVVSLQGALFEPSGTMSGGGQPMKGKLGKNVKVDTSRDSEKMLTEWRDELHSLEQRYQLVKDQIRLEETEVQNLIDRGKKLQDVIRKLKSEIRNYETSLEMQKKNLKSFERQMNDQKASIDTKKVAETEDRILKFTEEHKEAQKFADEAKARVAKVDERLQVVRRELLTLFEDEISEAKKKRQAAEKTLTKEQAAINTADHNMKKALTRKKEIEGDLEGLCEQLEGKEKETSDTSEELAELKENKAKMEARLKEIDATLKEIRVGNQELDKEENELEKKMKEVTAAITQVKERMSHFKKQIRQRDEQRGKLPTHDITSLSIDRSKMDVGEEEAEAKRRLLYDIDDDERIVQKEGGARVPELPGETEEEYLLRVAELEGLKDERRRQVQKACEKQRSELFDELEAREAEIRTRFNEESNSPLMTGKLPEYTEEEIDEFNEEELNFKLKTVEQKAHGGKSKLNLRMVDEYKEKVIRYEEELQRLDAIRALRNRHETKFVELTADRLTEFTKSFQKIKEYVKQMYQMLTIGGNAQIEVKDVIRPFEHGVQYLVRPPKKSWKRIQNLSGGEKTLSSLALVFALHKFRPTPLYVMDEIDAALDFRNVSIIGHYVKEQTKNAQFIIISLRSNMFEKSDRLVGVCKVRDCSRNIVVEPAAVMAKVEPLQKAICHLTNVRLDFDNNPNPAAKEPRSPLSKRPKLQT</sequence>
<dbReference type="InterPro" id="IPR027417">
    <property type="entry name" value="P-loop_NTPase"/>
</dbReference>
<dbReference type="InterPro" id="IPR010935">
    <property type="entry name" value="SMC_hinge"/>
</dbReference>
<evidence type="ECO:0000256" key="3">
    <source>
        <dbReference type="ARBA" id="ARBA00022741"/>
    </source>
</evidence>
<evidence type="ECO:0000259" key="11">
    <source>
        <dbReference type="SMART" id="SM00968"/>
    </source>
</evidence>
<dbReference type="PANTHER" id="PTHR18937">
    <property type="entry name" value="STRUCTURAL MAINTENANCE OF CHROMOSOMES SMC FAMILY MEMBER"/>
    <property type="match status" value="1"/>
</dbReference>
<keyword evidence="3" id="KW-0547">Nucleotide-binding</keyword>
<feature type="region of interest" description="Disordered" evidence="10">
    <location>
        <begin position="1"/>
        <end position="76"/>
    </location>
</feature>
<dbReference type="Gene3D" id="3.30.70.1620">
    <property type="match status" value="1"/>
</dbReference>
<evidence type="ECO:0000256" key="6">
    <source>
        <dbReference type="ARBA" id="ARBA00023067"/>
    </source>
</evidence>
<dbReference type="FunFam" id="3.40.50.300:FF:000585">
    <property type="entry name" value="Structural maintenance of chromosomes 4"/>
    <property type="match status" value="1"/>
</dbReference>
<evidence type="ECO:0000256" key="5">
    <source>
        <dbReference type="ARBA" id="ARBA00023054"/>
    </source>
</evidence>
<evidence type="ECO:0000256" key="2">
    <source>
        <dbReference type="ARBA" id="ARBA00006005"/>
    </source>
</evidence>
<dbReference type="GO" id="GO:0016887">
    <property type="term" value="F:ATP hydrolysis activity"/>
    <property type="evidence" value="ECO:0007669"/>
    <property type="project" value="InterPro"/>
</dbReference>
<evidence type="ECO:0000256" key="10">
    <source>
        <dbReference type="SAM" id="MobiDB-lite"/>
    </source>
</evidence>
<comment type="subcellular location">
    <subcellularLocation>
        <location evidence="1 8">Nucleus</location>
    </subcellularLocation>
</comment>
<dbReference type="Proteomes" id="UP000887575">
    <property type="component" value="Unassembled WGS sequence"/>
</dbReference>
<accession>A0AAF3J7W9</accession>
<dbReference type="GO" id="GO:0000796">
    <property type="term" value="C:condensin complex"/>
    <property type="evidence" value="ECO:0007669"/>
    <property type="project" value="TreeGrafter"/>
</dbReference>
<comment type="similarity">
    <text evidence="2">Belongs to the SMC family. SMC4 subfamily.</text>
</comment>
<feature type="region of interest" description="Disordered" evidence="10">
    <location>
        <begin position="486"/>
        <end position="513"/>
    </location>
</feature>
<evidence type="ECO:0000256" key="1">
    <source>
        <dbReference type="ARBA" id="ARBA00004123"/>
    </source>
</evidence>
<dbReference type="Gene3D" id="3.40.50.300">
    <property type="entry name" value="P-loop containing nucleotide triphosphate hydrolases"/>
    <property type="match status" value="2"/>
</dbReference>
<dbReference type="Gene3D" id="1.20.1060.20">
    <property type="match status" value="1"/>
</dbReference>
<dbReference type="InterPro" id="IPR036277">
    <property type="entry name" value="SMC_hinge_sf"/>
</dbReference>
<dbReference type="GO" id="GO:0005524">
    <property type="term" value="F:ATP binding"/>
    <property type="evidence" value="ECO:0007669"/>
    <property type="project" value="UniProtKB-KW"/>
</dbReference>
<evidence type="ECO:0000256" key="9">
    <source>
        <dbReference type="SAM" id="Coils"/>
    </source>
</evidence>
<keyword evidence="12" id="KW-1185">Reference proteome</keyword>
<evidence type="ECO:0000256" key="8">
    <source>
        <dbReference type="PIRNR" id="PIRNR005719"/>
    </source>
</evidence>
<dbReference type="WBParaSite" id="MBELARI_LOCUS21729">
    <property type="protein sequence ID" value="MBELARI_LOCUS21729"/>
    <property type="gene ID" value="MBELARI_LOCUS21729"/>
</dbReference>
<dbReference type="GO" id="GO:0005634">
    <property type="term" value="C:nucleus"/>
    <property type="evidence" value="ECO:0007669"/>
    <property type="project" value="UniProtKB-SubCell"/>
</dbReference>